<keyword evidence="1" id="KW-0460">Magnesium</keyword>
<proteinExistence type="predicted"/>
<dbReference type="PANTHER" id="PTHR16222">
    <property type="entry name" value="ADP-RIBOSYLGLYCOHYDROLASE"/>
    <property type="match status" value="1"/>
</dbReference>
<dbReference type="PANTHER" id="PTHR16222:SF12">
    <property type="entry name" value="ADP-RIBOSYLGLYCOHYDROLASE-RELATED"/>
    <property type="match status" value="1"/>
</dbReference>
<dbReference type="EMBL" id="AAWS01000049">
    <property type="protein sequence ID" value="EAY25388.1"/>
    <property type="molecule type" value="Genomic_DNA"/>
</dbReference>
<comment type="cofactor">
    <cofactor evidence="1">
        <name>Mg(2+)</name>
        <dbReference type="ChEBI" id="CHEBI:18420"/>
    </cofactor>
    <text evidence="1">Binds 2 magnesium ions per subunit.</text>
</comment>
<dbReference type="GO" id="GO:0016787">
    <property type="term" value="F:hydrolase activity"/>
    <property type="evidence" value="ECO:0007669"/>
    <property type="project" value="UniProtKB-KW"/>
</dbReference>
<dbReference type="SUPFAM" id="SSF101478">
    <property type="entry name" value="ADP-ribosylglycohydrolase"/>
    <property type="match status" value="1"/>
</dbReference>
<evidence type="ECO:0000313" key="2">
    <source>
        <dbReference type="EMBL" id="EAY25388.1"/>
    </source>
</evidence>
<gene>
    <name evidence="2" type="ORF">M23134_06647</name>
</gene>
<name>A1ZW25_MICM2</name>
<dbReference type="GO" id="GO:0046872">
    <property type="term" value="F:metal ion binding"/>
    <property type="evidence" value="ECO:0007669"/>
    <property type="project" value="UniProtKB-KW"/>
</dbReference>
<feature type="binding site" evidence="1">
    <location>
        <position position="227"/>
    </location>
    <ligand>
        <name>Mg(2+)</name>
        <dbReference type="ChEBI" id="CHEBI:18420"/>
        <label>1</label>
    </ligand>
</feature>
<feature type="binding site" evidence="1">
    <location>
        <position position="228"/>
    </location>
    <ligand>
        <name>Mg(2+)</name>
        <dbReference type="ChEBI" id="CHEBI:18420"/>
        <label>1</label>
    </ligand>
</feature>
<reference evidence="2 3" key="1">
    <citation type="submission" date="2007-01" db="EMBL/GenBank/DDBJ databases">
        <authorList>
            <person name="Haygood M."/>
            <person name="Podell S."/>
            <person name="Anderson C."/>
            <person name="Hopkinson B."/>
            <person name="Roe K."/>
            <person name="Barbeau K."/>
            <person name="Gaasterland T."/>
            <person name="Ferriera S."/>
            <person name="Johnson J."/>
            <person name="Kravitz S."/>
            <person name="Beeson K."/>
            <person name="Sutton G."/>
            <person name="Rogers Y.-H."/>
            <person name="Friedman R."/>
            <person name="Frazier M."/>
            <person name="Venter J.C."/>
        </authorList>
    </citation>
    <scope>NUCLEOTIDE SEQUENCE [LARGE SCALE GENOMIC DNA]</scope>
    <source>
        <strain evidence="2 3">ATCC 23134</strain>
    </source>
</reference>
<feature type="binding site" evidence="1">
    <location>
        <position position="466"/>
    </location>
    <ligand>
        <name>Mg(2+)</name>
        <dbReference type="ChEBI" id="CHEBI:18420"/>
        <label>1</label>
    </ligand>
</feature>
<dbReference type="InterPro" id="IPR036705">
    <property type="entry name" value="Ribosyl_crysJ1_sf"/>
</dbReference>
<dbReference type="InterPro" id="IPR005502">
    <property type="entry name" value="Ribosyl_crysJ1"/>
</dbReference>
<evidence type="ECO:0000256" key="1">
    <source>
        <dbReference type="PIRSR" id="PIRSR605502-1"/>
    </source>
</evidence>
<comment type="caution">
    <text evidence="2">The sequence shown here is derived from an EMBL/GenBank/DDBJ whole genome shotgun (WGS) entry which is preliminary data.</text>
</comment>
<dbReference type="Gene3D" id="1.10.4080.10">
    <property type="entry name" value="ADP-ribosylation/Crystallin J1"/>
    <property type="match status" value="1"/>
</dbReference>
<evidence type="ECO:0000313" key="3">
    <source>
        <dbReference type="Proteomes" id="UP000004095"/>
    </source>
</evidence>
<keyword evidence="2" id="KW-0378">Hydrolase</keyword>
<dbReference type="RefSeq" id="WP_002702863.1">
    <property type="nucleotide sequence ID" value="NZ_AAWS01000049.1"/>
</dbReference>
<dbReference type="eggNOG" id="COG1397">
    <property type="taxonomic scope" value="Bacteria"/>
</dbReference>
<dbReference type="Proteomes" id="UP000004095">
    <property type="component" value="Unassembled WGS sequence"/>
</dbReference>
<dbReference type="AlphaFoldDB" id="A1ZW25"/>
<keyword evidence="3" id="KW-1185">Reference proteome</keyword>
<keyword evidence="1" id="KW-0479">Metal-binding</keyword>
<organism evidence="2 3">
    <name type="scientific">Microscilla marina ATCC 23134</name>
    <dbReference type="NCBI Taxonomy" id="313606"/>
    <lineage>
        <taxon>Bacteria</taxon>
        <taxon>Pseudomonadati</taxon>
        <taxon>Bacteroidota</taxon>
        <taxon>Cytophagia</taxon>
        <taxon>Cytophagales</taxon>
        <taxon>Microscillaceae</taxon>
        <taxon>Microscilla</taxon>
    </lineage>
</organism>
<protein>
    <submittedName>
        <fullName evidence="2">Putative ADP-ribosylglycohydrolase</fullName>
    </submittedName>
</protein>
<dbReference type="Pfam" id="PF03747">
    <property type="entry name" value="ADP_ribosyl_GH"/>
    <property type="match status" value="1"/>
</dbReference>
<feature type="binding site" evidence="1">
    <location>
        <position position="229"/>
    </location>
    <ligand>
        <name>Mg(2+)</name>
        <dbReference type="ChEBI" id="CHEBI:18420"/>
        <label>1</label>
    </ligand>
</feature>
<feature type="binding site" evidence="1">
    <location>
        <position position="465"/>
    </location>
    <ligand>
        <name>Mg(2+)</name>
        <dbReference type="ChEBI" id="CHEBI:18420"/>
        <label>1</label>
    </ligand>
</feature>
<accession>A1ZW25</accession>
<dbReference type="InterPro" id="IPR050792">
    <property type="entry name" value="ADP-ribosylglycohydrolase"/>
</dbReference>
<feature type="binding site" evidence="1">
    <location>
        <position position="463"/>
    </location>
    <ligand>
        <name>Mg(2+)</name>
        <dbReference type="ChEBI" id="CHEBI:18420"/>
        <label>1</label>
    </ligand>
</feature>
<sequence length="506" mass="56832">MKTFWIDRFDHVLSREEFAAQEFMSVVNLKDKNEGVVNSYLRAEQKVLRFLLDLASSFEAFSLIIERQHLHQIIANEEKDQQWLHQLERVTLHKNTNPTIDWHKLFVFALRENIRLTIQTPEYCLRTGYELALFVQTSQVDWLKYLVSASPLFILNELEEEEDFWQIGQERYRQFSARQSKVKGAIYGMAVGDGLGAPAEFLTLDEIKNKRLPNGFFHASDASIKITDDTQMALAVGQALHESEGDTLAILEQNLRKRFVQWLNDSENNRAPGMTCLTSCERLEKGMPWQQATNKGSKGCGANMRVLPVGLLRGSVESIGKVAQFQAVLTHAHPTALAAAELTAVAIRKLLEGVKPADLIDALTAHVQQQLYVYHEAYLEQIWDRPPFDSPAAFISTGWLECLNQMQQVRQGLQNFDSNTDPCIIGGAGWTAEESFATALYCFLSAPDDPVQVLQRAICTSGDSDSIACLAGGLVGAAIGVEALPQYWLANIEYKEELAQMARFLA</sequence>